<dbReference type="Pfam" id="PF16118">
    <property type="entry name" value="DUF4834"/>
    <property type="match status" value="1"/>
</dbReference>
<evidence type="ECO:0000256" key="1">
    <source>
        <dbReference type="SAM" id="MobiDB-lite"/>
    </source>
</evidence>
<evidence type="ECO:0008006" key="4">
    <source>
        <dbReference type="Google" id="ProtNLM"/>
    </source>
</evidence>
<feature type="compositionally biased region" description="Low complexity" evidence="1">
    <location>
        <begin position="47"/>
        <end position="70"/>
    </location>
</feature>
<proteinExistence type="predicted"/>
<name>A0ABV3ZH30_9BACT</name>
<feature type="region of interest" description="Disordered" evidence="1">
    <location>
        <begin position="47"/>
        <end position="86"/>
    </location>
</feature>
<dbReference type="Proteomes" id="UP001560573">
    <property type="component" value="Unassembled WGS sequence"/>
</dbReference>
<keyword evidence="3" id="KW-1185">Reference proteome</keyword>
<protein>
    <recommendedName>
        <fullName evidence="4">DUF4834 family protein</fullName>
    </recommendedName>
</protein>
<dbReference type="RefSeq" id="WP_369330194.1">
    <property type="nucleotide sequence ID" value="NZ_JAULBC010000004.1"/>
</dbReference>
<comment type="caution">
    <text evidence="2">The sequence shown here is derived from an EMBL/GenBank/DDBJ whole genome shotgun (WGS) entry which is preliminary data.</text>
</comment>
<gene>
    <name evidence="2" type="ORF">QTN47_14855</name>
</gene>
<evidence type="ECO:0000313" key="2">
    <source>
        <dbReference type="EMBL" id="MEX6688785.1"/>
    </source>
</evidence>
<evidence type="ECO:0000313" key="3">
    <source>
        <dbReference type="Proteomes" id="UP001560573"/>
    </source>
</evidence>
<reference evidence="2 3" key="1">
    <citation type="submission" date="2023-07" db="EMBL/GenBank/DDBJ databases">
        <authorList>
            <person name="Lian W.-H."/>
        </authorList>
    </citation>
    <scope>NUCLEOTIDE SEQUENCE [LARGE SCALE GENOMIC DNA]</scope>
    <source>
        <strain evidence="2 3">SYSU DXS3180</strain>
    </source>
</reference>
<feature type="compositionally biased region" description="Basic and acidic residues" evidence="1">
    <location>
        <begin position="73"/>
        <end position="86"/>
    </location>
</feature>
<sequence>MIKIILSILLFYFLYKLVFDFIVPVSKATSQVRNNIEQMQKMQQEQYRQQQQQQQAQAQAQAAQQRASAAPKSKSDDYIDFEEVKN</sequence>
<dbReference type="InterPro" id="IPR032272">
    <property type="entry name" value="DUF4834"/>
</dbReference>
<organism evidence="2 3">
    <name type="scientific">Danxiaibacter flavus</name>
    <dbReference type="NCBI Taxonomy" id="3049108"/>
    <lineage>
        <taxon>Bacteria</taxon>
        <taxon>Pseudomonadati</taxon>
        <taxon>Bacteroidota</taxon>
        <taxon>Chitinophagia</taxon>
        <taxon>Chitinophagales</taxon>
        <taxon>Chitinophagaceae</taxon>
        <taxon>Danxiaibacter</taxon>
    </lineage>
</organism>
<dbReference type="EMBL" id="JAULBC010000004">
    <property type="protein sequence ID" value="MEX6688785.1"/>
    <property type="molecule type" value="Genomic_DNA"/>
</dbReference>
<accession>A0ABV3ZH30</accession>